<dbReference type="PANTHER" id="PTHR46579:SF1">
    <property type="entry name" value="F5_8 TYPE C DOMAIN-CONTAINING PROTEIN"/>
    <property type="match status" value="1"/>
</dbReference>
<dbReference type="AlphaFoldDB" id="A0AAD6YJC3"/>
<dbReference type="EMBL" id="JARJCW010000012">
    <property type="protein sequence ID" value="KAJ7218476.1"/>
    <property type="molecule type" value="Genomic_DNA"/>
</dbReference>
<evidence type="ECO:0000313" key="3">
    <source>
        <dbReference type="Proteomes" id="UP001219525"/>
    </source>
</evidence>
<keyword evidence="3" id="KW-1185">Reference proteome</keyword>
<feature type="compositionally biased region" description="Basic residues" evidence="1">
    <location>
        <begin position="428"/>
        <end position="439"/>
    </location>
</feature>
<proteinExistence type="predicted"/>
<dbReference type="Proteomes" id="UP001219525">
    <property type="component" value="Unassembled WGS sequence"/>
</dbReference>
<dbReference type="PANTHER" id="PTHR46579">
    <property type="entry name" value="F5/8 TYPE C DOMAIN-CONTAINING PROTEIN-RELATED"/>
    <property type="match status" value="1"/>
</dbReference>
<comment type="caution">
    <text evidence="2">The sequence shown here is derived from an EMBL/GenBank/DDBJ whole genome shotgun (WGS) entry which is preliminary data.</text>
</comment>
<feature type="region of interest" description="Disordered" evidence="1">
    <location>
        <begin position="420"/>
        <end position="439"/>
    </location>
</feature>
<accession>A0AAD6YJC3</accession>
<organism evidence="2 3">
    <name type="scientific">Mycena pura</name>
    <dbReference type="NCBI Taxonomy" id="153505"/>
    <lineage>
        <taxon>Eukaryota</taxon>
        <taxon>Fungi</taxon>
        <taxon>Dikarya</taxon>
        <taxon>Basidiomycota</taxon>
        <taxon>Agaricomycotina</taxon>
        <taxon>Agaricomycetes</taxon>
        <taxon>Agaricomycetidae</taxon>
        <taxon>Agaricales</taxon>
        <taxon>Marasmiineae</taxon>
        <taxon>Mycenaceae</taxon>
        <taxon>Mycena</taxon>
    </lineage>
</organism>
<evidence type="ECO:0000313" key="2">
    <source>
        <dbReference type="EMBL" id="KAJ7218476.1"/>
    </source>
</evidence>
<name>A0AAD6YJC3_9AGAR</name>
<sequence length="439" mass="49821">MHLVWENVIKTLILLWAGEYKGMDEGSGEYHLGPTVLEAIGAAGKASGDTIPSCFGPRIPHIAKERYYFIADTWAMWTMSLGLSTTYTHFVALVQLLHLCLQFEISAADINTIETGMAAWVKEFERLYYQYERNRLPICTLPIHGLLHIAPSIRIVGPSWCYWAYPMERFCGSLLPAIKSRRYPWASIDRRILELAQLFQIKAIYSLSKTLDLRRRRKLETSGTALAEYPRCVLVHPRERRLVSATLRKQISEYLASIYNAAKQQIAALIPSHLKHWGKIQWLNGGDMMHSSEIGKHGTRDMTHVKVCTVILYFVSPAINECFQFNGNYGQLRLLLVVELAPSGMLGTTTTKTHLLAVVARSILTKKNRLEMPHTKGKFRAVEIIDADDLDIVVGRVADRNEHVFIERVGCGNVLEANDDPEEATVPRNHRQRRIQGVE</sequence>
<evidence type="ECO:0000256" key="1">
    <source>
        <dbReference type="SAM" id="MobiDB-lite"/>
    </source>
</evidence>
<gene>
    <name evidence="2" type="ORF">GGX14DRAFT_533319</name>
</gene>
<reference evidence="2" key="1">
    <citation type="submission" date="2023-03" db="EMBL/GenBank/DDBJ databases">
        <title>Massive genome expansion in bonnet fungi (Mycena s.s.) driven by repeated elements and novel gene families across ecological guilds.</title>
        <authorList>
            <consortium name="Lawrence Berkeley National Laboratory"/>
            <person name="Harder C.B."/>
            <person name="Miyauchi S."/>
            <person name="Viragh M."/>
            <person name="Kuo A."/>
            <person name="Thoen E."/>
            <person name="Andreopoulos B."/>
            <person name="Lu D."/>
            <person name="Skrede I."/>
            <person name="Drula E."/>
            <person name="Henrissat B."/>
            <person name="Morin E."/>
            <person name="Kohler A."/>
            <person name="Barry K."/>
            <person name="LaButti K."/>
            <person name="Morin E."/>
            <person name="Salamov A."/>
            <person name="Lipzen A."/>
            <person name="Mereny Z."/>
            <person name="Hegedus B."/>
            <person name="Baldrian P."/>
            <person name="Stursova M."/>
            <person name="Weitz H."/>
            <person name="Taylor A."/>
            <person name="Grigoriev I.V."/>
            <person name="Nagy L.G."/>
            <person name="Martin F."/>
            <person name="Kauserud H."/>
        </authorList>
    </citation>
    <scope>NUCLEOTIDE SEQUENCE</scope>
    <source>
        <strain evidence="2">9144</strain>
    </source>
</reference>
<protein>
    <submittedName>
        <fullName evidence="2">Uncharacterized protein</fullName>
    </submittedName>
</protein>